<gene>
    <name evidence="1" type="ORF">NCTC10913_03113</name>
</gene>
<dbReference type="Proteomes" id="UP000277570">
    <property type="component" value="Unassembled WGS sequence"/>
</dbReference>
<evidence type="ECO:0000313" key="2">
    <source>
        <dbReference type="Proteomes" id="UP000277570"/>
    </source>
</evidence>
<dbReference type="EMBL" id="UYIN01000018">
    <property type="protein sequence ID" value="VDG72783.1"/>
    <property type="molecule type" value="Genomic_DNA"/>
</dbReference>
<sequence length="132" mass="14703">MSKNKKAIPNDFEVEENEYICNFDVDESSLGECVSVFSFDNNDSPSKNSTADIIFDTSKISSRIKPLSNGATPILNDEIPTIKMSYTLRASTIRKLNELKSLHPVLNICVSTIVDSALDHYYTYITKEGGTQ</sequence>
<keyword evidence="2" id="KW-1185">Reference proteome</keyword>
<evidence type="ECO:0000313" key="1">
    <source>
        <dbReference type="EMBL" id="VDG72783.1"/>
    </source>
</evidence>
<dbReference type="RefSeq" id="WP_125149199.1">
    <property type="nucleotide sequence ID" value="NZ_UYIN01000018.1"/>
</dbReference>
<name>A0ABY6SW31_9CLOT</name>
<comment type="caution">
    <text evidence="1">The sequence shown here is derived from an EMBL/GenBank/DDBJ whole genome shotgun (WGS) entry which is preliminary data.</text>
</comment>
<protein>
    <submittedName>
        <fullName evidence="1">Uncharacterized protein</fullName>
    </submittedName>
</protein>
<proteinExistence type="predicted"/>
<accession>A0ABY6SW31</accession>
<organism evidence="1 2">
    <name type="scientific">Clostridium carnis</name>
    <dbReference type="NCBI Taxonomy" id="1530"/>
    <lineage>
        <taxon>Bacteria</taxon>
        <taxon>Bacillati</taxon>
        <taxon>Bacillota</taxon>
        <taxon>Clostridia</taxon>
        <taxon>Eubacteriales</taxon>
        <taxon>Clostridiaceae</taxon>
        <taxon>Clostridium</taxon>
    </lineage>
</organism>
<reference evidence="1 2" key="1">
    <citation type="submission" date="2018-11" db="EMBL/GenBank/DDBJ databases">
        <authorList>
            <consortium name="Pathogen Informatics"/>
        </authorList>
    </citation>
    <scope>NUCLEOTIDE SEQUENCE [LARGE SCALE GENOMIC DNA]</scope>
    <source>
        <strain evidence="1 2">NCTC10913</strain>
    </source>
</reference>